<keyword evidence="4" id="KW-0482">Metalloprotease</keyword>
<proteinExistence type="inferred from homology"/>
<dbReference type="RefSeq" id="WP_205049700.1">
    <property type="nucleotide sequence ID" value="NZ_JACJKX010000003.1"/>
</dbReference>
<comment type="similarity">
    <text evidence="5">Belongs to the peptidase M24B family.</text>
</comment>
<dbReference type="Proteomes" id="UP000777002">
    <property type="component" value="Unassembled WGS sequence"/>
</dbReference>
<gene>
    <name evidence="9" type="ORF">H5985_02260</name>
</gene>
<dbReference type="Gene3D" id="3.40.350.10">
    <property type="entry name" value="Creatinase/prolidase N-terminal domain"/>
    <property type="match status" value="2"/>
</dbReference>
<organism evidence="9 10">
    <name type="scientific">Parasutterella secunda</name>
    <dbReference type="NCBI Taxonomy" id="626947"/>
    <lineage>
        <taxon>Bacteria</taxon>
        <taxon>Pseudomonadati</taxon>
        <taxon>Pseudomonadota</taxon>
        <taxon>Betaproteobacteria</taxon>
        <taxon>Burkholderiales</taxon>
        <taxon>Sutterellaceae</taxon>
        <taxon>Parasutterella</taxon>
    </lineage>
</organism>
<evidence type="ECO:0000256" key="1">
    <source>
        <dbReference type="ARBA" id="ARBA00022670"/>
    </source>
</evidence>
<dbReference type="PANTHER" id="PTHR43763">
    <property type="entry name" value="XAA-PRO AMINOPEPTIDASE 1"/>
    <property type="match status" value="1"/>
</dbReference>
<dbReference type="InterPro" id="IPR036005">
    <property type="entry name" value="Creatinase/aminopeptidase-like"/>
</dbReference>
<dbReference type="InterPro" id="IPR050422">
    <property type="entry name" value="X-Pro_aminopeptidase_P"/>
</dbReference>
<evidence type="ECO:0000259" key="7">
    <source>
        <dbReference type="Pfam" id="PF00557"/>
    </source>
</evidence>
<dbReference type="InterPro" id="IPR029149">
    <property type="entry name" value="Creatin/AminoP/Spt16_N"/>
</dbReference>
<evidence type="ECO:0000256" key="2">
    <source>
        <dbReference type="ARBA" id="ARBA00022723"/>
    </source>
</evidence>
<feature type="domain" description="Peptidase M24" evidence="7">
    <location>
        <begin position="307"/>
        <end position="530"/>
    </location>
</feature>
<protein>
    <submittedName>
        <fullName evidence="9">M24 family metallopeptidase</fullName>
    </submittedName>
</protein>
<dbReference type="Gene3D" id="3.90.230.10">
    <property type="entry name" value="Creatinase/methionine aminopeptidase superfamily"/>
    <property type="match status" value="1"/>
</dbReference>
<name>A0ABS2GT25_9BURK</name>
<dbReference type="InterPro" id="IPR000587">
    <property type="entry name" value="Creatinase_N"/>
</dbReference>
<keyword evidence="3" id="KW-0378">Hydrolase</keyword>
<dbReference type="InterPro" id="IPR001131">
    <property type="entry name" value="Peptidase_M24B_aminopep-P_CS"/>
</dbReference>
<accession>A0ABS2GT25</accession>
<dbReference type="Pfam" id="PF01321">
    <property type="entry name" value="Creatinase_N"/>
    <property type="match status" value="1"/>
</dbReference>
<dbReference type="EMBL" id="JACJKX010000003">
    <property type="protein sequence ID" value="MBM6928097.1"/>
    <property type="molecule type" value="Genomic_DNA"/>
</dbReference>
<keyword evidence="10" id="KW-1185">Reference proteome</keyword>
<evidence type="ECO:0000256" key="6">
    <source>
        <dbReference type="SAM" id="MobiDB-lite"/>
    </source>
</evidence>
<dbReference type="InterPro" id="IPR000994">
    <property type="entry name" value="Pept_M24"/>
</dbReference>
<dbReference type="PROSITE" id="PS00491">
    <property type="entry name" value="PROLINE_PEPTIDASE"/>
    <property type="match status" value="1"/>
</dbReference>
<dbReference type="Pfam" id="PF00557">
    <property type="entry name" value="Peptidase_M24"/>
    <property type="match status" value="1"/>
</dbReference>
<dbReference type="SUPFAM" id="SSF53092">
    <property type="entry name" value="Creatinase/prolidase N-terminal domain"/>
    <property type="match status" value="1"/>
</dbReference>
<feature type="domain" description="Creatinase N-terminal" evidence="8">
    <location>
        <begin position="7"/>
        <end position="139"/>
    </location>
</feature>
<comment type="caution">
    <text evidence="9">The sequence shown here is derived from an EMBL/GenBank/DDBJ whole genome shotgun (WGS) entry which is preliminary data.</text>
</comment>
<evidence type="ECO:0000259" key="8">
    <source>
        <dbReference type="Pfam" id="PF01321"/>
    </source>
</evidence>
<reference evidence="9 10" key="1">
    <citation type="journal article" date="2021" name="Sci. Rep.">
        <title>The distribution of antibiotic resistance genes in chicken gut microbiota commensals.</title>
        <authorList>
            <person name="Juricova H."/>
            <person name="Matiasovicova J."/>
            <person name="Kubasova T."/>
            <person name="Cejkova D."/>
            <person name="Rychlik I."/>
        </authorList>
    </citation>
    <scope>NUCLEOTIDE SEQUENCE [LARGE SCALE GENOMIC DNA]</scope>
    <source>
        <strain evidence="9 10">An562</strain>
    </source>
</reference>
<feature type="region of interest" description="Disordered" evidence="6">
    <location>
        <begin position="487"/>
        <end position="508"/>
    </location>
</feature>
<sequence>MSFINQRLQNLRQAMHRLGANAFYCTLSDAHLSEYIQEADKFLTFLSGFTGSNAQLIVTDHQALLWTDSRYWEQAALELNDSGIVLMREGKEDVPAPDKWLASQLDHTQMTLAVALESVSSTTFKKLKESVSAVVDFQPSEIDHLWTDRPHRTIKGLYIHHASSVSAHDKLKRLQSYLQSQNGFADSDSLLLTRLDDIAWLTNLRGSDIEFNPIFLSWALVSKREACLFVHTQALTEEITLHLQRAGWRVLPYETFEDELSKMNASIWAREEDLNAKVFTLIHDRFKPCKHPVALWKSVKTPEEIAGLKEVMKADGQALEDFIEEIKDRLARGERLTENDAVDILHQKRSAIPGFIGESFGTIAAVNANAALPHYEPISGLGAPIEPPCLLLVDSGAHYDKGTTDTTRVWFLGDSQDYPSADLQALKRDYTAVYKAMKALSEATFKPGTTGFELDKIARAPIHAIGADFGHGTGHGIGLTLNVHETPPSISPREREGTMTPFEPGMIVSDEPGIYRPGQWGIRIENMLVCVQKAENLLGFETLTQCKIDTTLLLQ</sequence>
<dbReference type="Pfam" id="PF16189">
    <property type="entry name" value="Creatinase_N_2"/>
    <property type="match status" value="1"/>
</dbReference>
<evidence type="ECO:0000256" key="4">
    <source>
        <dbReference type="ARBA" id="ARBA00023049"/>
    </source>
</evidence>
<dbReference type="PANTHER" id="PTHR43763:SF6">
    <property type="entry name" value="XAA-PRO AMINOPEPTIDASE 1"/>
    <property type="match status" value="1"/>
</dbReference>
<keyword evidence="2 5" id="KW-0479">Metal-binding</keyword>
<evidence type="ECO:0000313" key="9">
    <source>
        <dbReference type="EMBL" id="MBM6928097.1"/>
    </source>
</evidence>
<evidence type="ECO:0000256" key="5">
    <source>
        <dbReference type="RuleBase" id="RU000590"/>
    </source>
</evidence>
<keyword evidence="1" id="KW-0645">Protease</keyword>
<dbReference type="SUPFAM" id="SSF55920">
    <property type="entry name" value="Creatinase/aminopeptidase"/>
    <property type="match status" value="1"/>
</dbReference>
<evidence type="ECO:0000313" key="10">
    <source>
        <dbReference type="Proteomes" id="UP000777002"/>
    </source>
</evidence>
<evidence type="ECO:0000256" key="3">
    <source>
        <dbReference type="ARBA" id="ARBA00022801"/>
    </source>
</evidence>